<sequence length="482" mass="54290">MFRYDFYPPGRGNGFIDYSDDEDLDAAENLTELLADQTDLADFIGFGIVQENIVMGDTENTESSDDEFEPSQDVVENSDSDFLVDTSEDDQQMDLDTTIKSLESKGNEASSSGTSSKSVEKRIIDDYDSNDEEDEIVRKILKELKKPRLKPQNITIEDFPTDLSFHPVENILAVGTVMGDVMIYKYTNEENIILSSHEVHTKAIRDIEFSLDGRDIYSCSRDKSIMMTDFETGKLKRFWDKAHDEPIYTLTVLDENLIATGDDDGTVRLWDTRIRESSPTFSLKEVEDYISCIITNNQKKLLVCLSGDGYVTALNIGSKKMFVQSEPYEEELTCGGIFRNESKLVVGSSKGNFYTFNWGEFGYHNDAFSGPVTPISLMLPITERIAITAGEEGIIKAMHLVPGRVLGIVGQHSLAVETMDICNDGEFIATSSHDNDIRFWNIKYFEDFDAINYNEKPSKKASKYNLPSSLHANRSDFFADLA</sequence>
<evidence type="ECO:0000256" key="3">
    <source>
        <dbReference type="ARBA" id="ARBA00022737"/>
    </source>
</evidence>
<dbReference type="InterPro" id="IPR050505">
    <property type="entry name" value="WDR55/POC1"/>
</dbReference>
<feature type="compositionally biased region" description="Low complexity" evidence="6">
    <location>
        <begin position="107"/>
        <end position="117"/>
    </location>
</feature>
<dbReference type="PROSITE" id="PS50082">
    <property type="entry name" value="WD_REPEATS_2"/>
    <property type="match status" value="2"/>
</dbReference>
<dbReference type="AlphaFoldDB" id="A0A1J1HEZ7"/>
<dbReference type="Gene3D" id="2.130.10.10">
    <property type="entry name" value="YVTN repeat-like/Quinoprotein amine dehydrogenase"/>
    <property type="match status" value="2"/>
</dbReference>
<organism evidence="7 8">
    <name type="scientific">Clunio marinus</name>
    <dbReference type="NCBI Taxonomy" id="568069"/>
    <lineage>
        <taxon>Eukaryota</taxon>
        <taxon>Metazoa</taxon>
        <taxon>Ecdysozoa</taxon>
        <taxon>Arthropoda</taxon>
        <taxon>Hexapoda</taxon>
        <taxon>Insecta</taxon>
        <taxon>Pterygota</taxon>
        <taxon>Neoptera</taxon>
        <taxon>Endopterygota</taxon>
        <taxon>Diptera</taxon>
        <taxon>Nematocera</taxon>
        <taxon>Chironomoidea</taxon>
        <taxon>Chironomidae</taxon>
        <taxon>Clunio</taxon>
    </lineage>
</organism>
<dbReference type="SUPFAM" id="SSF50978">
    <property type="entry name" value="WD40 repeat-like"/>
    <property type="match status" value="1"/>
</dbReference>
<dbReference type="SMART" id="SM00320">
    <property type="entry name" value="WD40"/>
    <property type="match status" value="5"/>
</dbReference>
<evidence type="ECO:0000256" key="6">
    <source>
        <dbReference type="SAM" id="MobiDB-lite"/>
    </source>
</evidence>
<keyword evidence="3" id="KW-0677">Repeat</keyword>
<dbReference type="EMBL" id="CVRI01000001">
    <property type="protein sequence ID" value="CRK86552.1"/>
    <property type="molecule type" value="Genomic_DNA"/>
</dbReference>
<dbReference type="Pfam" id="PF24796">
    <property type="entry name" value="WDR55"/>
    <property type="match status" value="1"/>
</dbReference>
<evidence type="ECO:0000313" key="8">
    <source>
        <dbReference type="Proteomes" id="UP000183832"/>
    </source>
</evidence>
<dbReference type="STRING" id="568069.A0A1J1HEZ7"/>
<evidence type="ECO:0000256" key="5">
    <source>
        <dbReference type="PROSITE-ProRule" id="PRU00221"/>
    </source>
</evidence>
<evidence type="ECO:0000256" key="4">
    <source>
        <dbReference type="ARBA" id="ARBA00023478"/>
    </source>
</evidence>
<accession>A0A1J1HEZ7</accession>
<feature type="region of interest" description="Disordered" evidence="6">
    <location>
        <begin position="102"/>
        <end position="126"/>
    </location>
</feature>
<keyword evidence="2 5" id="KW-0853">WD repeat</keyword>
<gene>
    <name evidence="7" type="ORF">CLUMA_CG000142</name>
</gene>
<feature type="repeat" description="WD" evidence="5">
    <location>
        <begin position="240"/>
        <end position="280"/>
    </location>
</feature>
<keyword evidence="8" id="KW-1185">Reference proteome</keyword>
<dbReference type="Proteomes" id="UP000183832">
    <property type="component" value="Unassembled WGS sequence"/>
</dbReference>
<dbReference type="InterPro" id="IPR036322">
    <property type="entry name" value="WD40_repeat_dom_sf"/>
</dbReference>
<feature type="repeat" description="WD" evidence="5">
    <location>
        <begin position="409"/>
        <end position="443"/>
    </location>
</feature>
<proteinExistence type="inferred from homology"/>
<dbReference type="OrthoDB" id="2288928at2759"/>
<evidence type="ECO:0000256" key="2">
    <source>
        <dbReference type="ARBA" id="ARBA00022574"/>
    </source>
</evidence>
<comment type="similarity">
    <text evidence="1">Belongs to the WD repeat WDR55 family.</text>
</comment>
<name>A0A1J1HEZ7_9DIPT</name>
<dbReference type="InterPro" id="IPR001680">
    <property type="entry name" value="WD40_rpt"/>
</dbReference>
<evidence type="ECO:0000313" key="7">
    <source>
        <dbReference type="EMBL" id="CRK86552.1"/>
    </source>
</evidence>
<protein>
    <recommendedName>
        <fullName evidence="4">WD repeat-containing protein 55 homolog</fullName>
    </recommendedName>
</protein>
<dbReference type="PANTHER" id="PTHR44019">
    <property type="entry name" value="WD REPEAT-CONTAINING PROTEIN 55"/>
    <property type="match status" value="1"/>
</dbReference>
<dbReference type="PANTHER" id="PTHR44019:SF20">
    <property type="entry name" value="WD REPEAT-CONTAINING PROTEIN 55"/>
    <property type="match status" value="1"/>
</dbReference>
<reference evidence="7 8" key="1">
    <citation type="submission" date="2015-04" db="EMBL/GenBank/DDBJ databases">
        <authorList>
            <person name="Syromyatnikov M.Y."/>
            <person name="Popov V.N."/>
        </authorList>
    </citation>
    <scope>NUCLEOTIDE SEQUENCE [LARGE SCALE GENOMIC DNA]</scope>
</reference>
<dbReference type="PROSITE" id="PS50294">
    <property type="entry name" value="WD_REPEATS_REGION"/>
    <property type="match status" value="2"/>
</dbReference>
<dbReference type="InterPro" id="IPR015943">
    <property type="entry name" value="WD40/YVTN_repeat-like_dom_sf"/>
</dbReference>
<dbReference type="InterPro" id="IPR019775">
    <property type="entry name" value="WD40_repeat_CS"/>
</dbReference>
<dbReference type="PROSITE" id="PS00678">
    <property type="entry name" value="WD_REPEATS_1"/>
    <property type="match status" value="2"/>
</dbReference>
<evidence type="ECO:0000256" key="1">
    <source>
        <dbReference type="ARBA" id="ARBA00007625"/>
    </source>
</evidence>